<evidence type="ECO:0000256" key="4">
    <source>
        <dbReference type="ARBA" id="ARBA00022525"/>
    </source>
</evidence>
<keyword evidence="3 8" id="KW-0719">Serine esterase</keyword>
<dbReference type="InterPro" id="IPR000675">
    <property type="entry name" value="Cutinase/axe"/>
</dbReference>
<sequence>MECTVRTMNARSLARFMCAAIAAVALPMSLPTQSASAAPCSDIEVVFARGTVEPGGPLGITGIAFTESLRLAAIGKSVSTYAVNYPASANFADRLGLAHEVLDGIKDAQARVQFIAATCPGTKIVIGGYSQGAVVAGFATMAGPPPGTPPEYLQYLPTPMPAEVASHVAAVVLYAKPSDRFMTDAGAPPIVLGPQYAAKSINFCIAGDNICNGAPLAQPNALHVLYVANGDAPAGAGFTMSHL</sequence>
<evidence type="ECO:0000256" key="6">
    <source>
        <dbReference type="ARBA" id="ARBA00022801"/>
    </source>
</evidence>
<keyword evidence="4 8" id="KW-0964">Secreted</keyword>
<dbReference type="Gene3D" id="3.40.50.1820">
    <property type="entry name" value="alpha/beta hydrolase"/>
    <property type="match status" value="1"/>
</dbReference>
<evidence type="ECO:0000256" key="3">
    <source>
        <dbReference type="ARBA" id="ARBA00022487"/>
    </source>
</evidence>
<keyword evidence="5 8" id="KW-0732">Signal</keyword>
<reference evidence="9 10" key="1">
    <citation type="submission" date="2019-05" db="EMBL/GenBank/DDBJ databases">
        <authorList>
            <person name="Lee S.D."/>
        </authorList>
    </citation>
    <scope>NUCLEOTIDE SEQUENCE [LARGE SCALE GENOMIC DNA]</scope>
    <source>
        <strain evidence="9 10">YC2-7</strain>
    </source>
</reference>
<evidence type="ECO:0000256" key="8">
    <source>
        <dbReference type="RuleBase" id="RU361263"/>
    </source>
</evidence>
<dbReference type="InterPro" id="IPR029058">
    <property type="entry name" value="AB_hydrolase_fold"/>
</dbReference>
<dbReference type="PANTHER" id="PTHR33630">
    <property type="entry name" value="CUTINASE RV1984C-RELATED-RELATED"/>
    <property type="match status" value="1"/>
</dbReference>
<comment type="function">
    <text evidence="8">Catalyzes the hydrolysis of complex carboxylic polyesters found in the cell wall of plants. Degrades cutin, a macromolecule that forms the structure of the plant cuticle.</text>
</comment>
<comment type="caution">
    <text evidence="9">The sequence shown here is derived from an EMBL/GenBank/DDBJ whole genome shotgun (WGS) entry which is preliminary data.</text>
</comment>
<dbReference type="EC" id="3.1.1.-" evidence="8"/>
<comment type="similarity">
    <text evidence="2 8">Belongs to the cutinase family.</text>
</comment>
<dbReference type="PANTHER" id="PTHR33630:SF9">
    <property type="entry name" value="CUTINASE 4"/>
    <property type="match status" value="1"/>
</dbReference>
<evidence type="ECO:0000313" key="10">
    <source>
        <dbReference type="Proteomes" id="UP000535543"/>
    </source>
</evidence>
<comment type="subcellular location">
    <subcellularLocation>
        <location evidence="1 8">Secreted</location>
    </subcellularLocation>
</comment>
<evidence type="ECO:0000313" key="9">
    <source>
        <dbReference type="EMBL" id="NMN95285.1"/>
    </source>
</evidence>
<dbReference type="GO" id="GO:0005576">
    <property type="term" value="C:extracellular region"/>
    <property type="evidence" value="ECO:0007669"/>
    <property type="project" value="UniProtKB-SubCell"/>
</dbReference>
<dbReference type="SMART" id="SM01110">
    <property type="entry name" value="Cutinase"/>
    <property type="match status" value="1"/>
</dbReference>
<dbReference type="EMBL" id="VCQU01000003">
    <property type="protein sequence ID" value="NMN95285.1"/>
    <property type="molecule type" value="Genomic_DNA"/>
</dbReference>
<proteinExistence type="inferred from homology"/>
<dbReference type="InterPro" id="IPR043580">
    <property type="entry name" value="CUTINASE_1"/>
</dbReference>
<dbReference type="Pfam" id="PF01083">
    <property type="entry name" value="Cutinase"/>
    <property type="match status" value="1"/>
</dbReference>
<dbReference type="AlphaFoldDB" id="A0A848K8K5"/>
<keyword evidence="7" id="KW-1015">Disulfide bond</keyword>
<dbReference type="PROSITE" id="PS00155">
    <property type="entry name" value="CUTINASE_1"/>
    <property type="match status" value="1"/>
</dbReference>
<accession>A0A848K8K5</accession>
<organism evidence="9 10">
    <name type="scientific">Antrihabitans stalactiti</name>
    <dbReference type="NCBI Taxonomy" id="2584121"/>
    <lineage>
        <taxon>Bacteria</taxon>
        <taxon>Bacillati</taxon>
        <taxon>Actinomycetota</taxon>
        <taxon>Actinomycetes</taxon>
        <taxon>Mycobacteriales</taxon>
        <taxon>Nocardiaceae</taxon>
        <taxon>Antrihabitans</taxon>
    </lineage>
</organism>
<protein>
    <recommendedName>
        <fullName evidence="8">Cutinase</fullName>
        <ecNumber evidence="8">3.1.1.-</ecNumber>
    </recommendedName>
</protein>
<reference evidence="9 10" key="2">
    <citation type="submission" date="2020-06" db="EMBL/GenBank/DDBJ databases">
        <title>Antribacter stalactiti gen. nov., sp. nov., a new member of the family Nacardiaceae isolated from a cave.</title>
        <authorList>
            <person name="Kim I.S."/>
        </authorList>
    </citation>
    <scope>NUCLEOTIDE SEQUENCE [LARGE SCALE GENOMIC DNA]</scope>
    <source>
        <strain evidence="9 10">YC2-7</strain>
    </source>
</reference>
<keyword evidence="6 8" id="KW-0378">Hydrolase</keyword>
<feature type="chain" id="PRO_5033103616" description="Cutinase" evidence="8">
    <location>
        <begin position="38"/>
        <end position="243"/>
    </location>
</feature>
<feature type="signal peptide" evidence="8">
    <location>
        <begin position="1"/>
        <end position="37"/>
    </location>
</feature>
<dbReference type="SUPFAM" id="SSF53474">
    <property type="entry name" value="alpha/beta-Hydrolases"/>
    <property type="match status" value="1"/>
</dbReference>
<dbReference type="GO" id="GO:0052689">
    <property type="term" value="F:carboxylic ester hydrolase activity"/>
    <property type="evidence" value="ECO:0007669"/>
    <property type="project" value="UniProtKB-KW"/>
</dbReference>
<evidence type="ECO:0000256" key="5">
    <source>
        <dbReference type="ARBA" id="ARBA00022729"/>
    </source>
</evidence>
<name>A0A848K8K5_9NOCA</name>
<evidence type="ECO:0000256" key="2">
    <source>
        <dbReference type="ARBA" id="ARBA00007534"/>
    </source>
</evidence>
<gene>
    <name evidence="9" type="ORF">FGL95_09600</name>
</gene>
<dbReference type="Proteomes" id="UP000535543">
    <property type="component" value="Unassembled WGS sequence"/>
</dbReference>
<keyword evidence="10" id="KW-1185">Reference proteome</keyword>
<evidence type="ECO:0000256" key="7">
    <source>
        <dbReference type="ARBA" id="ARBA00023157"/>
    </source>
</evidence>
<evidence type="ECO:0000256" key="1">
    <source>
        <dbReference type="ARBA" id="ARBA00004613"/>
    </source>
</evidence>